<dbReference type="SUPFAM" id="SSF53335">
    <property type="entry name" value="S-adenosyl-L-methionine-dependent methyltransferases"/>
    <property type="match status" value="1"/>
</dbReference>
<dbReference type="CAZy" id="GT4">
    <property type="family name" value="Glycosyltransferase Family 4"/>
</dbReference>
<proteinExistence type="predicted"/>
<evidence type="ECO:0000313" key="1">
    <source>
        <dbReference type="EMBL" id="ABC23535.1"/>
    </source>
</evidence>
<dbReference type="KEGG" id="rru:Rru_A2738"/>
<reference evidence="1 2" key="1">
    <citation type="journal article" date="2011" name="Stand. Genomic Sci.">
        <title>Complete genome sequence of Rhodospirillum rubrum type strain (S1).</title>
        <authorList>
            <person name="Munk A.C."/>
            <person name="Copeland A."/>
            <person name="Lucas S."/>
            <person name="Lapidus A."/>
            <person name="Del Rio T.G."/>
            <person name="Barry K."/>
            <person name="Detter J.C."/>
            <person name="Hammon N."/>
            <person name="Israni S."/>
            <person name="Pitluck S."/>
            <person name="Brettin T."/>
            <person name="Bruce D."/>
            <person name="Han C."/>
            <person name="Tapia R."/>
            <person name="Gilna P."/>
            <person name="Schmutz J."/>
            <person name="Larimer F."/>
            <person name="Land M."/>
            <person name="Kyrpides N.C."/>
            <person name="Mavromatis K."/>
            <person name="Richardson P."/>
            <person name="Rohde M."/>
            <person name="Goker M."/>
            <person name="Klenk H.P."/>
            <person name="Zhang Y."/>
            <person name="Roberts G.P."/>
            <person name="Reslewic S."/>
            <person name="Schwartz D.C."/>
        </authorList>
    </citation>
    <scope>NUCLEOTIDE SEQUENCE [LARGE SCALE GENOMIC DNA]</scope>
    <source>
        <strain evidence="2">ATCC 11170 / ATH 1.1.1 / DSM 467 / LMG 4362 / NCIMB 8255 / S1</strain>
    </source>
</reference>
<organism evidence="1 2">
    <name type="scientific">Rhodospirillum rubrum (strain ATCC 11170 / ATH 1.1.1 / DSM 467 / LMG 4362 / NCIMB 8255 / S1)</name>
    <dbReference type="NCBI Taxonomy" id="269796"/>
    <lineage>
        <taxon>Bacteria</taxon>
        <taxon>Pseudomonadati</taxon>
        <taxon>Pseudomonadota</taxon>
        <taxon>Alphaproteobacteria</taxon>
        <taxon>Rhodospirillales</taxon>
        <taxon>Rhodospirillaceae</taxon>
        <taxon>Rhodospirillum</taxon>
    </lineage>
</organism>
<dbReference type="PATRIC" id="fig|269796.9.peg.2846"/>
<keyword evidence="2" id="KW-1185">Reference proteome</keyword>
<evidence type="ECO:0000313" key="2">
    <source>
        <dbReference type="Proteomes" id="UP000001929"/>
    </source>
</evidence>
<gene>
    <name evidence="1" type="ordered locus">Rru_A2738</name>
</gene>
<dbReference type="EnsemblBacteria" id="ABC23535">
    <property type="protein sequence ID" value="ABC23535"/>
    <property type="gene ID" value="Rru_A2738"/>
</dbReference>
<dbReference type="SUPFAM" id="SSF53756">
    <property type="entry name" value="UDP-Glycosyltransferase/glycogen phosphorylase"/>
    <property type="match status" value="1"/>
</dbReference>
<accession>Q2RQR0</accession>
<dbReference type="Gene3D" id="3.40.50.2000">
    <property type="entry name" value="Glycogen Phosphorylase B"/>
    <property type="match status" value="2"/>
</dbReference>
<dbReference type="RefSeq" id="WP_011390548.1">
    <property type="nucleotide sequence ID" value="NC_007643.1"/>
</dbReference>
<dbReference type="Pfam" id="PF13489">
    <property type="entry name" value="Methyltransf_23"/>
    <property type="match status" value="1"/>
</dbReference>
<dbReference type="EMBL" id="CP000230">
    <property type="protein sequence ID" value="ABC23535.1"/>
    <property type="molecule type" value="Genomic_DNA"/>
</dbReference>
<dbReference type="AlphaFoldDB" id="Q2RQR0"/>
<dbReference type="Pfam" id="PF13692">
    <property type="entry name" value="Glyco_trans_1_4"/>
    <property type="match status" value="1"/>
</dbReference>
<protein>
    <submittedName>
        <fullName evidence="1">Glycosyl transferase, group 1</fullName>
    </submittedName>
</protein>
<dbReference type="Proteomes" id="UP000001929">
    <property type="component" value="Chromosome"/>
</dbReference>
<dbReference type="CDD" id="cd03801">
    <property type="entry name" value="GT4_PimA-like"/>
    <property type="match status" value="1"/>
</dbReference>
<name>Q2RQR0_RHORT</name>
<dbReference type="PANTHER" id="PTHR12526">
    <property type="entry name" value="GLYCOSYLTRANSFERASE"/>
    <property type="match status" value="1"/>
</dbReference>
<dbReference type="eggNOG" id="COG2226">
    <property type="taxonomic scope" value="Bacteria"/>
</dbReference>
<dbReference type="Gene3D" id="3.40.50.150">
    <property type="entry name" value="Vaccinia Virus protein VP39"/>
    <property type="match status" value="1"/>
</dbReference>
<keyword evidence="1" id="KW-0808">Transferase</keyword>
<dbReference type="STRING" id="269796.Rru_A2738"/>
<dbReference type="eggNOG" id="COG0438">
    <property type="taxonomic scope" value="Bacteria"/>
</dbReference>
<dbReference type="CDD" id="cd02440">
    <property type="entry name" value="AdoMet_MTases"/>
    <property type="match status" value="1"/>
</dbReference>
<dbReference type="HOGENOM" id="CLU_511656_0_0_5"/>
<sequence length="540" mass="59249">MNGSLPRLLIIDTLKPVERSFMRDLIAPLDRDFAVRFLHPQGTEGLAEAIADADVVWFEWCAHHAAWATRSLDLGGKRVVIRLHSTEIYDSTFPQSIPWEVVDHLILVGEDIRGEVEEAIPGLAKRVEITVIANGVDCTLFRPGRAADPHAIGWVGDVAMKKNPMLALQIIGALVEEDPRYHLHMAGAMPCRRTARYLAHQIAERGLGAHVSFHGPVSTMPAWYRAMGALLSTTLYESFGLNILEAMASGCRPVVHNYPGAGRLWPREILFNSVDEAVALLRREDFADYRAFAETFDLPRQIEATRALLSGPPGARKNAVFDPAAYWDRRHGDLRGQLRAVAHQDLDEAENRADYEENLRHLIAPLQARFATPQGVDLLDCGCGSGHVAQRFAGLGFSVRGVDFSPTAVDEAAKRVPGGSFQCGSLADLSEPPARVVLCLDVLFHVLDDAVWRQTLDRLAAHVVPGGVLLILEHFPEAEGQGAAAAPGPVRHVRWRSLAAYQERFAALGLTLAGVDVYRQPASGAMKTLMVVDRLPEKEA</sequence>
<dbReference type="GO" id="GO:0016740">
    <property type="term" value="F:transferase activity"/>
    <property type="evidence" value="ECO:0007669"/>
    <property type="project" value="UniProtKB-KW"/>
</dbReference>
<dbReference type="InterPro" id="IPR029063">
    <property type="entry name" value="SAM-dependent_MTases_sf"/>
</dbReference>